<dbReference type="InterPro" id="IPR039135">
    <property type="entry name" value="NAT9-like"/>
</dbReference>
<dbReference type="PANTHER" id="PTHR13256:SF16">
    <property type="entry name" value="ALPHA_BETA-TUBULIN-N-ACETYLTRANSFERASE 9"/>
    <property type="match status" value="1"/>
</dbReference>
<dbReference type="InterPro" id="IPR000182">
    <property type="entry name" value="GNAT_dom"/>
</dbReference>
<dbReference type="PANTHER" id="PTHR13256">
    <property type="entry name" value="N-ACETYLTRANSFERASE 9"/>
    <property type="match status" value="1"/>
</dbReference>
<dbReference type="InterPro" id="IPR016181">
    <property type="entry name" value="Acyl_CoA_acyltransferase"/>
</dbReference>
<accession>A0AAU9J3R4</accession>
<evidence type="ECO:0000313" key="6">
    <source>
        <dbReference type="Proteomes" id="UP001162131"/>
    </source>
</evidence>
<keyword evidence="6" id="KW-1185">Reference proteome</keyword>
<comment type="similarity">
    <text evidence="1">Belongs to the acetyltransferase family. GNAT subfamily.</text>
</comment>
<proteinExistence type="inferred from homology"/>
<evidence type="ECO:0000313" key="5">
    <source>
        <dbReference type="EMBL" id="CAG9318946.1"/>
    </source>
</evidence>
<name>A0AAU9J3R4_9CILI</name>
<dbReference type="EMBL" id="CAJZBQ010000021">
    <property type="protein sequence ID" value="CAG9318946.1"/>
    <property type="molecule type" value="Genomic_DNA"/>
</dbReference>
<dbReference type="GO" id="GO:0008080">
    <property type="term" value="F:N-acetyltransferase activity"/>
    <property type="evidence" value="ECO:0007669"/>
    <property type="project" value="InterPro"/>
</dbReference>
<dbReference type="Gene3D" id="3.40.630.30">
    <property type="match status" value="1"/>
</dbReference>
<evidence type="ECO:0000256" key="1">
    <source>
        <dbReference type="ARBA" id="ARBA00009342"/>
    </source>
</evidence>
<dbReference type="CDD" id="cd04301">
    <property type="entry name" value="NAT_SF"/>
    <property type="match status" value="1"/>
</dbReference>
<dbReference type="AlphaFoldDB" id="A0AAU9J3R4"/>
<evidence type="ECO:0000256" key="3">
    <source>
        <dbReference type="ARBA" id="ARBA00023315"/>
    </source>
</evidence>
<reference evidence="5" key="1">
    <citation type="submission" date="2021-09" db="EMBL/GenBank/DDBJ databases">
        <authorList>
            <consortium name="AG Swart"/>
            <person name="Singh M."/>
            <person name="Singh A."/>
            <person name="Seah K."/>
            <person name="Emmerich C."/>
        </authorList>
    </citation>
    <scope>NUCLEOTIDE SEQUENCE</scope>
    <source>
        <strain evidence="5">ATCC30299</strain>
    </source>
</reference>
<organism evidence="5 6">
    <name type="scientific">Blepharisma stoltei</name>
    <dbReference type="NCBI Taxonomy" id="1481888"/>
    <lineage>
        <taxon>Eukaryota</taxon>
        <taxon>Sar</taxon>
        <taxon>Alveolata</taxon>
        <taxon>Ciliophora</taxon>
        <taxon>Postciliodesmatophora</taxon>
        <taxon>Heterotrichea</taxon>
        <taxon>Heterotrichida</taxon>
        <taxon>Blepharismidae</taxon>
        <taxon>Blepharisma</taxon>
    </lineage>
</organism>
<comment type="caution">
    <text evidence="5">The sequence shown here is derived from an EMBL/GenBank/DDBJ whole genome shotgun (WGS) entry which is preliminary data.</text>
</comment>
<protein>
    <recommendedName>
        <fullName evidence="4">N-acetyltransferase domain-containing protein</fullName>
    </recommendedName>
</protein>
<dbReference type="Proteomes" id="UP001162131">
    <property type="component" value="Unassembled WGS sequence"/>
</dbReference>
<evidence type="ECO:0000259" key="4">
    <source>
        <dbReference type="PROSITE" id="PS51186"/>
    </source>
</evidence>
<sequence>MSKLPQKTEYLEGVVLHVYSREMVEKYNQWMQNPELLRLTSSEALSLEEEYENQRSWLVDPNKYTYVLCDKERFNSERPEESMIGDINLFITDEGVAEINIMIAEETYRRRGLATQAISFMIEFARNLGIRDLYAKILEDNIASARVFQKLGFVEVNRIPDFEEIHYCFHL</sequence>
<keyword evidence="3" id="KW-0012">Acyltransferase</keyword>
<dbReference type="PROSITE" id="PS51186">
    <property type="entry name" value="GNAT"/>
    <property type="match status" value="1"/>
</dbReference>
<evidence type="ECO:0000256" key="2">
    <source>
        <dbReference type="ARBA" id="ARBA00022679"/>
    </source>
</evidence>
<keyword evidence="2" id="KW-0808">Transferase</keyword>
<dbReference type="SUPFAM" id="SSF55729">
    <property type="entry name" value="Acyl-CoA N-acyltransferases (Nat)"/>
    <property type="match status" value="1"/>
</dbReference>
<dbReference type="Pfam" id="PF13302">
    <property type="entry name" value="Acetyltransf_3"/>
    <property type="match status" value="1"/>
</dbReference>
<feature type="domain" description="N-acetyltransferase" evidence="4">
    <location>
        <begin position="34"/>
        <end position="171"/>
    </location>
</feature>
<gene>
    <name evidence="5" type="ORF">BSTOLATCC_MIC22304</name>
</gene>